<evidence type="ECO:0000313" key="2">
    <source>
        <dbReference type="Proteomes" id="UP000798662"/>
    </source>
</evidence>
<dbReference type="Proteomes" id="UP000798662">
    <property type="component" value="Chromosome 2"/>
</dbReference>
<gene>
    <name evidence="1" type="ORF">I4F81_006681</name>
</gene>
<proteinExistence type="predicted"/>
<reference evidence="1" key="1">
    <citation type="submission" date="2019-11" db="EMBL/GenBank/DDBJ databases">
        <title>Nori genome reveals adaptations in red seaweeds to the harsh intertidal environment.</title>
        <authorList>
            <person name="Wang D."/>
            <person name="Mao Y."/>
        </authorList>
    </citation>
    <scope>NUCLEOTIDE SEQUENCE</scope>
    <source>
        <tissue evidence="1">Gametophyte</tissue>
    </source>
</reference>
<comment type="caution">
    <text evidence="1">The sequence shown here is derived from an EMBL/GenBank/DDBJ whole genome shotgun (WGS) entry which is preliminary data.</text>
</comment>
<name>A0ACC3C2F0_PYRYE</name>
<evidence type="ECO:0000313" key="1">
    <source>
        <dbReference type="EMBL" id="KAK1864131.1"/>
    </source>
</evidence>
<sequence length="290" mass="29873">MRAAAAAAGKQGGGREGGVAGGSGRGGNGGVMRGRHDGLRCRQRRWRPPIRSWPAGRGQPPGTAGGGGHRGGGGSSSSSSSSSSNSSGGRGGSGGTSRVAPKRGWERRGEGEDQVDGQGGGAAHPSTRRGDGAAYRGGRRQPRRPSHAVAMHSPPPPTTPHPPPPRLAPQLPLPPLTPLAPLAALAPLPPRSLVPSAAARRAPTDGRRRVHPHAARSAHARGTGARAPVVRGERGGEGRGTQPRAGRRGRRPPARHWTPRFPDGPRGGGKEVRSEPRRQPAQRLAIHAHR</sequence>
<accession>A0ACC3C2F0</accession>
<protein>
    <submittedName>
        <fullName evidence="1">Uncharacterized protein</fullName>
    </submittedName>
</protein>
<keyword evidence="2" id="KW-1185">Reference proteome</keyword>
<dbReference type="EMBL" id="CM020619">
    <property type="protein sequence ID" value="KAK1864131.1"/>
    <property type="molecule type" value="Genomic_DNA"/>
</dbReference>
<organism evidence="1 2">
    <name type="scientific">Pyropia yezoensis</name>
    <name type="common">Susabi-nori</name>
    <name type="synonym">Porphyra yezoensis</name>
    <dbReference type="NCBI Taxonomy" id="2788"/>
    <lineage>
        <taxon>Eukaryota</taxon>
        <taxon>Rhodophyta</taxon>
        <taxon>Bangiophyceae</taxon>
        <taxon>Bangiales</taxon>
        <taxon>Bangiaceae</taxon>
        <taxon>Pyropia</taxon>
    </lineage>
</organism>